<organism evidence="1 2">
    <name type="scientific">Artomyces pyxidatus</name>
    <dbReference type="NCBI Taxonomy" id="48021"/>
    <lineage>
        <taxon>Eukaryota</taxon>
        <taxon>Fungi</taxon>
        <taxon>Dikarya</taxon>
        <taxon>Basidiomycota</taxon>
        <taxon>Agaricomycotina</taxon>
        <taxon>Agaricomycetes</taxon>
        <taxon>Russulales</taxon>
        <taxon>Auriscalpiaceae</taxon>
        <taxon>Artomyces</taxon>
    </lineage>
</organism>
<evidence type="ECO:0000313" key="1">
    <source>
        <dbReference type="EMBL" id="KAI0064138.1"/>
    </source>
</evidence>
<sequence>MSVSVQGFQDQSWLWGWAWGPDSTVSIVDRSPPVAFASRPAGFGSELSDPLLGYVIPLNAFTAPCPSQNTSLQIDSPNLGCPELCIVGDNVPDRSEPWIALVQRGECQFVDKAREAQRLGAKAVVVGGDDPEISGNADVLVNMFSPGDASDVTIAATFIIYSNYMELFSLIASSNTSHAGLKTLSLLISSEYSSWQWYSPILTFLTILFIPSSLTFLTLLIHRFRAARAAQRDRAPEGIVRGLPWRVWTGSGWEKHEGEVPDHVTPLSNPPEDADADLELGFGEALTAPTSSAHPDDEDEDPAWFIDQVECVICLENFAKGDRVRVLPCKHIFHLEEVDEWLIQRKKLCPVCKADVTRPHRPIHHPSAPAEDQPTPDASPSTTLPSTPPPPPTPSERTPLLHDHIIPDTHADD</sequence>
<proteinExistence type="predicted"/>
<accession>A0ACB8T5V6</accession>
<protein>
    <submittedName>
        <fullName evidence="1">Uncharacterized protein</fullName>
    </submittedName>
</protein>
<name>A0ACB8T5V6_9AGAM</name>
<reference evidence="1" key="2">
    <citation type="journal article" date="2022" name="New Phytol.">
        <title>Evolutionary transition to the ectomycorrhizal habit in the genomes of a hyperdiverse lineage of mushroom-forming fungi.</title>
        <authorList>
            <person name="Looney B."/>
            <person name="Miyauchi S."/>
            <person name="Morin E."/>
            <person name="Drula E."/>
            <person name="Courty P.E."/>
            <person name="Kohler A."/>
            <person name="Kuo A."/>
            <person name="LaButti K."/>
            <person name="Pangilinan J."/>
            <person name="Lipzen A."/>
            <person name="Riley R."/>
            <person name="Andreopoulos W."/>
            <person name="He G."/>
            <person name="Johnson J."/>
            <person name="Nolan M."/>
            <person name="Tritt A."/>
            <person name="Barry K.W."/>
            <person name="Grigoriev I.V."/>
            <person name="Nagy L.G."/>
            <person name="Hibbett D."/>
            <person name="Henrissat B."/>
            <person name="Matheny P.B."/>
            <person name="Labbe J."/>
            <person name="Martin F.M."/>
        </authorList>
    </citation>
    <scope>NUCLEOTIDE SEQUENCE</scope>
    <source>
        <strain evidence="1">HHB10654</strain>
    </source>
</reference>
<reference evidence="1" key="1">
    <citation type="submission" date="2021-03" db="EMBL/GenBank/DDBJ databases">
        <authorList>
            <consortium name="DOE Joint Genome Institute"/>
            <person name="Ahrendt S."/>
            <person name="Looney B.P."/>
            <person name="Miyauchi S."/>
            <person name="Morin E."/>
            <person name="Drula E."/>
            <person name="Courty P.E."/>
            <person name="Chicoki N."/>
            <person name="Fauchery L."/>
            <person name="Kohler A."/>
            <person name="Kuo A."/>
            <person name="Labutti K."/>
            <person name="Pangilinan J."/>
            <person name="Lipzen A."/>
            <person name="Riley R."/>
            <person name="Andreopoulos W."/>
            <person name="He G."/>
            <person name="Johnson J."/>
            <person name="Barry K.W."/>
            <person name="Grigoriev I.V."/>
            <person name="Nagy L."/>
            <person name="Hibbett D."/>
            <person name="Henrissat B."/>
            <person name="Matheny P.B."/>
            <person name="Labbe J."/>
            <person name="Martin F."/>
        </authorList>
    </citation>
    <scope>NUCLEOTIDE SEQUENCE</scope>
    <source>
        <strain evidence="1">HHB10654</strain>
    </source>
</reference>
<evidence type="ECO:0000313" key="2">
    <source>
        <dbReference type="Proteomes" id="UP000814140"/>
    </source>
</evidence>
<gene>
    <name evidence="1" type="ORF">BV25DRAFT_1801009</name>
</gene>
<keyword evidence="2" id="KW-1185">Reference proteome</keyword>
<dbReference type="Proteomes" id="UP000814140">
    <property type="component" value="Unassembled WGS sequence"/>
</dbReference>
<comment type="caution">
    <text evidence="1">The sequence shown here is derived from an EMBL/GenBank/DDBJ whole genome shotgun (WGS) entry which is preliminary data.</text>
</comment>
<dbReference type="EMBL" id="MU277200">
    <property type="protein sequence ID" value="KAI0064138.1"/>
    <property type="molecule type" value="Genomic_DNA"/>
</dbReference>